<name>A0ABP9TKP6_9MICC</name>
<accession>A0ABP9TKP6</accession>
<gene>
    <name evidence="1" type="ORF">GCM10025778_09650</name>
</gene>
<keyword evidence="2" id="KW-1185">Reference proteome</keyword>
<dbReference type="Proteomes" id="UP001501257">
    <property type="component" value="Unassembled WGS sequence"/>
</dbReference>
<evidence type="ECO:0000313" key="1">
    <source>
        <dbReference type="EMBL" id="GAA5226433.1"/>
    </source>
</evidence>
<organism evidence="1 2">
    <name type="scientific">Paeniglutamicibacter antarcticus</name>
    <dbReference type="NCBI Taxonomy" id="494023"/>
    <lineage>
        <taxon>Bacteria</taxon>
        <taxon>Bacillati</taxon>
        <taxon>Actinomycetota</taxon>
        <taxon>Actinomycetes</taxon>
        <taxon>Micrococcales</taxon>
        <taxon>Micrococcaceae</taxon>
        <taxon>Paeniglutamicibacter</taxon>
    </lineage>
</organism>
<reference evidence="2" key="1">
    <citation type="journal article" date="2019" name="Int. J. Syst. Evol. Microbiol.">
        <title>The Global Catalogue of Microorganisms (GCM) 10K type strain sequencing project: providing services to taxonomists for standard genome sequencing and annotation.</title>
        <authorList>
            <consortium name="The Broad Institute Genomics Platform"/>
            <consortium name="The Broad Institute Genome Sequencing Center for Infectious Disease"/>
            <person name="Wu L."/>
            <person name="Ma J."/>
        </authorList>
    </citation>
    <scope>NUCLEOTIDE SEQUENCE [LARGE SCALE GENOMIC DNA]</scope>
    <source>
        <strain evidence="2">JCM 18952</strain>
    </source>
</reference>
<evidence type="ECO:0000313" key="2">
    <source>
        <dbReference type="Proteomes" id="UP001501257"/>
    </source>
</evidence>
<dbReference type="RefSeq" id="WP_210100667.1">
    <property type="nucleotide sequence ID" value="NZ_BAABLK010000021.1"/>
</dbReference>
<sequence>MKLADSRSLIVDRLVPATGFRPDHSLLRQLRLDLDHVVEAPRGLGPHIDPEFHSCGTVTAHGA</sequence>
<protein>
    <submittedName>
        <fullName evidence="1">Uncharacterized protein</fullName>
    </submittedName>
</protein>
<comment type="caution">
    <text evidence="1">The sequence shown here is derived from an EMBL/GenBank/DDBJ whole genome shotgun (WGS) entry which is preliminary data.</text>
</comment>
<dbReference type="EMBL" id="BAABLK010000021">
    <property type="protein sequence ID" value="GAA5226433.1"/>
    <property type="molecule type" value="Genomic_DNA"/>
</dbReference>
<proteinExistence type="predicted"/>